<evidence type="ECO:0000313" key="12">
    <source>
        <dbReference type="EMBL" id="PSJ06980.1"/>
    </source>
</evidence>
<comment type="similarity">
    <text evidence="2">Belongs to the class-V pyridoxal-phosphate-dependent aminotransferase family. NifS/IscS subfamily.</text>
</comment>
<evidence type="ECO:0000256" key="7">
    <source>
        <dbReference type="ARBA" id="ARBA00023004"/>
    </source>
</evidence>
<dbReference type="Gene3D" id="3.40.640.10">
    <property type="entry name" value="Type I PLP-dependent aspartate aminotransferase-like (Major domain)"/>
    <property type="match status" value="1"/>
</dbReference>
<keyword evidence="8" id="KW-0411">Iron-sulfur</keyword>
<dbReference type="InterPro" id="IPR000192">
    <property type="entry name" value="Aminotrans_V_dom"/>
</dbReference>
<feature type="domain" description="Aminotransferase class V" evidence="11">
    <location>
        <begin position="7"/>
        <end position="367"/>
    </location>
</feature>
<evidence type="ECO:0000259" key="11">
    <source>
        <dbReference type="Pfam" id="PF00266"/>
    </source>
</evidence>
<dbReference type="Proteomes" id="UP000243002">
    <property type="component" value="Unassembled WGS sequence"/>
</dbReference>
<evidence type="ECO:0000256" key="4">
    <source>
        <dbReference type="ARBA" id="ARBA00022679"/>
    </source>
</evidence>
<reference evidence="12 13" key="1">
    <citation type="journal article" date="2018" name="Environ. Microbiol.">
        <title>Ecological and genomic features of two widespread freshwater picocyanobacteria.</title>
        <authorList>
            <person name="Cabello-Yeves P.J."/>
            <person name="Picazo A."/>
            <person name="Camacho A."/>
            <person name="Callieri C."/>
            <person name="Rosselli R."/>
            <person name="Roda-Garcia J.J."/>
            <person name="Coutinho F.H."/>
            <person name="Rodriguez-Valera F."/>
        </authorList>
    </citation>
    <scope>NUCLEOTIDE SEQUENCE [LARGE SCALE GENOMIC DNA]</scope>
    <source>
        <strain evidence="12 13">Tous</strain>
    </source>
</reference>
<evidence type="ECO:0000256" key="6">
    <source>
        <dbReference type="ARBA" id="ARBA00022898"/>
    </source>
</evidence>
<dbReference type="InterPro" id="IPR020578">
    <property type="entry name" value="Aminotrans_V_PyrdxlP_BS"/>
</dbReference>
<dbReference type="Gene3D" id="1.10.260.50">
    <property type="match status" value="1"/>
</dbReference>
<comment type="caution">
    <text evidence="12">The sequence shown here is derived from an EMBL/GenBank/DDBJ whole genome shotgun (WGS) entry which is preliminary data.</text>
</comment>
<dbReference type="AlphaFoldDB" id="A0A2P7N0I1"/>
<dbReference type="InterPro" id="IPR015424">
    <property type="entry name" value="PyrdxlP-dep_Trfase"/>
</dbReference>
<keyword evidence="6" id="KW-0663">Pyridoxal phosphate</keyword>
<gene>
    <name evidence="12" type="ORF">C7K55_02050</name>
</gene>
<name>A0A2P7N0I1_9CYAN</name>
<dbReference type="GO" id="GO:0046872">
    <property type="term" value="F:metal ion binding"/>
    <property type="evidence" value="ECO:0007669"/>
    <property type="project" value="UniProtKB-KW"/>
</dbReference>
<evidence type="ECO:0000256" key="2">
    <source>
        <dbReference type="ARBA" id="ARBA00006490"/>
    </source>
</evidence>
<keyword evidence="5" id="KW-0479">Metal-binding</keyword>
<evidence type="ECO:0000256" key="5">
    <source>
        <dbReference type="ARBA" id="ARBA00022723"/>
    </source>
</evidence>
<evidence type="ECO:0000256" key="10">
    <source>
        <dbReference type="RuleBase" id="RU004504"/>
    </source>
</evidence>
<dbReference type="PROSITE" id="PS00595">
    <property type="entry name" value="AA_TRANSFER_CLASS_5"/>
    <property type="match status" value="1"/>
</dbReference>
<dbReference type="InterPro" id="IPR016454">
    <property type="entry name" value="Cysteine_dSase"/>
</dbReference>
<dbReference type="GO" id="GO:0051536">
    <property type="term" value="F:iron-sulfur cluster binding"/>
    <property type="evidence" value="ECO:0007669"/>
    <property type="project" value="UniProtKB-KW"/>
</dbReference>
<organism evidence="12 13">
    <name type="scientific">Cyanobium usitatum str. Tous</name>
    <dbReference type="NCBI Taxonomy" id="2116684"/>
    <lineage>
        <taxon>Bacteria</taxon>
        <taxon>Bacillati</taxon>
        <taxon>Cyanobacteriota</taxon>
        <taxon>Cyanophyceae</taxon>
        <taxon>Synechococcales</taxon>
        <taxon>Prochlorococcaceae</taxon>
        <taxon>Cyanobium</taxon>
    </lineage>
</organism>
<keyword evidence="7" id="KW-0408">Iron</keyword>
<protein>
    <recommendedName>
        <fullName evidence="3">cysteine desulfurase</fullName>
        <ecNumber evidence="3">2.8.1.7</ecNumber>
    </recommendedName>
</protein>
<dbReference type="Pfam" id="PF00266">
    <property type="entry name" value="Aminotran_5"/>
    <property type="match status" value="1"/>
</dbReference>
<dbReference type="GO" id="GO:0031071">
    <property type="term" value="F:cysteine desulfurase activity"/>
    <property type="evidence" value="ECO:0007669"/>
    <property type="project" value="UniProtKB-EC"/>
</dbReference>
<dbReference type="Gene3D" id="3.90.1150.10">
    <property type="entry name" value="Aspartate Aminotransferase, domain 1"/>
    <property type="match status" value="1"/>
</dbReference>
<dbReference type="PANTHER" id="PTHR11601">
    <property type="entry name" value="CYSTEINE DESULFURYLASE FAMILY MEMBER"/>
    <property type="match status" value="1"/>
</dbReference>
<comment type="cofactor">
    <cofactor evidence="1 10">
        <name>pyridoxal 5'-phosphate</name>
        <dbReference type="ChEBI" id="CHEBI:597326"/>
    </cofactor>
</comment>
<evidence type="ECO:0000256" key="8">
    <source>
        <dbReference type="ARBA" id="ARBA00023014"/>
    </source>
</evidence>
<keyword evidence="13" id="KW-1185">Reference proteome</keyword>
<dbReference type="SUPFAM" id="SSF53383">
    <property type="entry name" value="PLP-dependent transferases"/>
    <property type="match status" value="1"/>
</dbReference>
<accession>A0A2P7N0I1</accession>
<evidence type="ECO:0000313" key="13">
    <source>
        <dbReference type="Proteomes" id="UP000243002"/>
    </source>
</evidence>
<evidence type="ECO:0000256" key="1">
    <source>
        <dbReference type="ARBA" id="ARBA00001933"/>
    </source>
</evidence>
<dbReference type="InterPro" id="IPR015421">
    <property type="entry name" value="PyrdxlP-dep_Trfase_major"/>
</dbReference>
<dbReference type="EC" id="2.8.1.7" evidence="3"/>
<dbReference type="InterPro" id="IPR015422">
    <property type="entry name" value="PyrdxlP-dep_Trfase_small"/>
</dbReference>
<dbReference type="EMBL" id="PXXO01000002">
    <property type="protein sequence ID" value="PSJ06980.1"/>
    <property type="molecule type" value="Genomic_DNA"/>
</dbReference>
<evidence type="ECO:0000256" key="9">
    <source>
        <dbReference type="ARBA" id="ARBA00050776"/>
    </source>
</evidence>
<dbReference type="PIRSF" id="PIRSF005572">
    <property type="entry name" value="NifS"/>
    <property type="match status" value="1"/>
</dbReference>
<proteinExistence type="inferred from homology"/>
<dbReference type="PANTHER" id="PTHR11601:SF34">
    <property type="entry name" value="CYSTEINE DESULFURASE"/>
    <property type="match status" value="1"/>
</dbReference>
<comment type="catalytic activity">
    <reaction evidence="9">
        <text>(sulfur carrier)-H + L-cysteine = (sulfur carrier)-SH + L-alanine</text>
        <dbReference type="Rhea" id="RHEA:43892"/>
        <dbReference type="Rhea" id="RHEA-COMP:14737"/>
        <dbReference type="Rhea" id="RHEA-COMP:14739"/>
        <dbReference type="ChEBI" id="CHEBI:29917"/>
        <dbReference type="ChEBI" id="CHEBI:35235"/>
        <dbReference type="ChEBI" id="CHEBI:57972"/>
        <dbReference type="ChEBI" id="CHEBI:64428"/>
        <dbReference type="EC" id="2.8.1.7"/>
    </reaction>
</comment>
<keyword evidence="4" id="KW-0808">Transferase</keyword>
<sequence length="387" mass="39659">MPALAGYFDTSATTPTATEVLEAMALAQARAWANPSSLHGPGLAAAEQLERSRLSLAAGLGCEPDELVVTSGGTEAIHLALLGAAAGLTPGRLVISAVEHPATLAAAAQLQQRGWSVQAVPVDRQGLLDLDALDGLLVPPTRLVSVIWGQNEVGSLQPLEAIGARCRRAGVLLHVDAVQVLGHLPINFRQLPVDFLSGAAHKLQGPRGVGLLLVRRGLALQTQLGGGGQEGGRRGGTEPVVLLSGFAKALELSCATPSLAPLRDTLLHRLLSLPGLRLSGPPPGDSRLPHHLSLLVANEAGLPLSGRNLVRELSRQGFALSSGSACSSSGSAASTVLRALGYGEADAASGLRISLGPWHCAADLEALVQALQMALTASVASEHPLTA</sequence>
<evidence type="ECO:0000256" key="3">
    <source>
        <dbReference type="ARBA" id="ARBA00012239"/>
    </source>
</evidence>
<dbReference type="OrthoDB" id="9808002at2"/>